<protein>
    <submittedName>
        <fullName evidence="2">Diphthine--ammonia ligase</fullName>
        <ecNumber evidence="2">6.3.1.14</ecNumber>
    </submittedName>
</protein>
<dbReference type="Gene3D" id="3.40.50.620">
    <property type="entry name" value="HUPs"/>
    <property type="match status" value="1"/>
</dbReference>
<dbReference type="NCBIfam" id="TIGR00290">
    <property type="entry name" value="MJ0570_dom"/>
    <property type="match status" value="1"/>
</dbReference>
<dbReference type="GO" id="GO:0017178">
    <property type="term" value="F:diphthine-ammonia ligase activity"/>
    <property type="evidence" value="ECO:0007669"/>
    <property type="project" value="UniProtKB-EC"/>
</dbReference>
<organism evidence="2 3">
    <name type="scientific">Pedobacter chitinilyticus</name>
    <dbReference type="NCBI Taxonomy" id="2233776"/>
    <lineage>
        <taxon>Bacteria</taxon>
        <taxon>Pseudomonadati</taxon>
        <taxon>Bacteroidota</taxon>
        <taxon>Sphingobacteriia</taxon>
        <taxon>Sphingobacteriales</taxon>
        <taxon>Sphingobacteriaceae</taxon>
        <taxon>Pedobacter</taxon>
    </lineage>
</organism>
<dbReference type="OrthoDB" id="3572539at2"/>
<keyword evidence="2" id="KW-0436">Ligase</keyword>
<dbReference type="AlphaFoldDB" id="A0A443YV27"/>
<reference evidence="2 3" key="1">
    <citation type="submission" date="2018-06" db="EMBL/GenBank/DDBJ databases">
        <title>Pedobacter endophyticus sp. nov., an endophytic bacterium isolated from a leaf of Triticum aestivum.</title>
        <authorList>
            <person name="Zhang L."/>
        </authorList>
    </citation>
    <scope>NUCLEOTIDE SEQUENCE [LARGE SCALE GENOMIC DNA]</scope>
    <source>
        <strain evidence="2 3">CM134L-2</strain>
    </source>
</reference>
<dbReference type="RefSeq" id="WP_113647627.1">
    <property type="nucleotide sequence ID" value="NZ_QMHN01000003.1"/>
</dbReference>
<dbReference type="InterPro" id="IPR014729">
    <property type="entry name" value="Rossmann-like_a/b/a_fold"/>
</dbReference>
<proteinExistence type="predicted"/>
<name>A0A443YV27_9SPHI</name>
<evidence type="ECO:0000313" key="2">
    <source>
        <dbReference type="EMBL" id="RWU07719.1"/>
    </source>
</evidence>
<sequence length="228" mass="26172">MALSVFNWSGGKDSCLALHHILQNQDFEVKYLLTTVNDAYHRVNMHGVRESLLIQQTNSLEIPLHQVRLPEMPDMATYEQEMNQHLMQLKVEGITHAIFGDLFLADLKAYRESKLAEIGLIAEFPLWNRDTREVLKEFLSLGYRTIVVCAQQGLEDFCGRIIDEQFMDDLPPGIDPCGENGEFHTFVFDGPMFKKPIDFRLGEKVFKTFPSPAGESPQGYWYVDLIEI</sequence>
<dbReference type="CDD" id="cd01994">
    <property type="entry name" value="AANH_PF0828-like"/>
    <property type="match status" value="1"/>
</dbReference>
<comment type="caution">
    <text evidence="2">The sequence shown here is derived from an EMBL/GenBank/DDBJ whole genome shotgun (WGS) entry which is preliminary data.</text>
</comment>
<keyword evidence="3" id="KW-1185">Reference proteome</keyword>
<feature type="domain" description="Diphthamide synthase" evidence="1">
    <location>
        <begin position="7"/>
        <end position="204"/>
    </location>
</feature>
<dbReference type="EMBL" id="SAYW01000003">
    <property type="protein sequence ID" value="RWU07719.1"/>
    <property type="molecule type" value="Genomic_DNA"/>
</dbReference>
<dbReference type="Gene3D" id="3.90.1490.10">
    <property type="entry name" value="putative n-type atp pyrophosphatase, domain 2"/>
    <property type="match status" value="1"/>
</dbReference>
<dbReference type="InterPro" id="IPR002761">
    <property type="entry name" value="Diphthami_syn_dom"/>
</dbReference>
<dbReference type="SUPFAM" id="SSF52402">
    <property type="entry name" value="Adenine nucleotide alpha hydrolases-like"/>
    <property type="match status" value="1"/>
</dbReference>
<dbReference type="EC" id="6.3.1.14" evidence="2"/>
<gene>
    <name evidence="2" type="ORF">DPV69_12120</name>
</gene>
<evidence type="ECO:0000259" key="1">
    <source>
        <dbReference type="Pfam" id="PF01902"/>
    </source>
</evidence>
<dbReference type="Proteomes" id="UP000284120">
    <property type="component" value="Unassembled WGS sequence"/>
</dbReference>
<accession>A0A443YV27</accession>
<dbReference type="Pfam" id="PF01902">
    <property type="entry name" value="Diphthami_syn_2"/>
    <property type="match status" value="1"/>
</dbReference>
<evidence type="ECO:0000313" key="3">
    <source>
        <dbReference type="Proteomes" id="UP000284120"/>
    </source>
</evidence>